<comment type="caution">
    <text evidence="1">The sequence shown here is derived from an EMBL/GenBank/DDBJ whole genome shotgun (WGS) entry which is preliminary data.</text>
</comment>
<evidence type="ECO:0000313" key="1">
    <source>
        <dbReference type="EMBL" id="KIP99076.1"/>
    </source>
</evidence>
<proteinExistence type="predicted"/>
<protein>
    <submittedName>
        <fullName evidence="1">Uncharacterized protein</fullName>
    </submittedName>
</protein>
<evidence type="ECO:0000313" key="2">
    <source>
        <dbReference type="Proteomes" id="UP000035017"/>
    </source>
</evidence>
<gene>
    <name evidence="1" type="ORF">RU07_20605</name>
</gene>
<name>A0A0D0KM26_AGRTU</name>
<accession>A0A0D0KM26</accession>
<dbReference type="EMBL" id="JXQV01000030">
    <property type="protein sequence ID" value="KIP99076.1"/>
    <property type="molecule type" value="Genomic_DNA"/>
</dbReference>
<dbReference type="AlphaFoldDB" id="A0A0D0KM26"/>
<dbReference type="OrthoDB" id="8301037at2"/>
<sequence>MTSPQQIVEKVEILDGSRAGARDKAAVRIEDIKELLQLAQVKTQTLTAAPTMGDFNSLLKDITEISNRLNSIAISIQKKIIR</sequence>
<dbReference type="Proteomes" id="UP000035017">
    <property type="component" value="Unassembled WGS sequence"/>
</dbReference>
<reference evidence="1 2" key="1">
    <citation type="submission" date="2014-12" db="EMBL/GenBank/DDBJ databases">
        <title>16Stimator: statistical estimation of ribosomal gene copy numbers from draft genome assemblies.</title>
        <authorList>
            <person name="Perisin M.A."/>
            <person name="Vetter M."/>
            <person name="Gilbert J.A."/>
            <person name="Bergelson J."/>
        </authorList>
    </citation>
    <scope>NUCLEOTIDE SEQUENCE [LARGE SCALE GENOMIC DNA]</scope>
    <source>
        <strain evidence="1 2">MEJ076</strain>
    </source>
</reference>
<organism evidence="1 2">
    <name type="scientific">Agrobacterium tumefaciens</name>
    <dbReference type="NCBI Taxonomy" id="358"/>
    <lineage>
        <taxon>Bacteria</taxon>
        <taxon>Pseudomonadati</taxon>
        <taxon>Pseudomonadota</taxon>
        <taxon>Alphaproteobacteria</taxon>
        <taxon>Hyphomicrobiales</taxon>
        <taxon>Rhizobiaceae</taxon>
        <taxon>Rhizobium/Agrobacterium group</taxon>
        <taxon>Agrobacterium</taxon>
        <taxon>Agrobacterium tumefaciens complex</taxon>
    </lineage>
</organism>